<keyword evidence="2" id="KW-1185">Reference proteome</keyword>
<gene>
    <name evidence="1" type="ORF">GCM10023149_25960</name>
</gene>
<reference evidence="2" key="1">
    <citation type="journal article" date="2019" name="Int. J. Syst. Evol. Microbiol.">
        <title>The Global Catalogue of Microorganisms (GCM) 10K type strain sequencing project: providing services to taxonomists for standard genome sequencing and annotation.</title>
        <authorList>
            <consortium name="The Broad Institute Genomics Platform"/>
            <consortium name="The Broad Institute Genome Sequencing Center for Infectious Disease"/>
            <person name="Wu L."/>
            <person name="Ma J."/>
        </authorList>
    </citation>
    <scope>NUCLEOTIDE SEQUENCE [LARGE SCALE GENOMIC DNA]</scope>
    <source>
        <strain evidence="2">JCM 17705</strain>
    </source>
</reference>
<proteinExistence type="predicted"/>
<evidence type="ECO:0000313" key="1">
    <source>
        <dbReference type="EMBL" id="GAA4324393.1"/>
    </source>
</evidence>
<comment type="caution">
    <text evidence="1">The sequence shown here is derived from an EMBL/GenBank/DDBJ whole genome shotgun (WGS) entry which is preliminary data.</text>
</comment>
<protein>
    <submittedName>
        <fullName evidence="1">Uncharacterized protein</fullName>
    </submittedName>
</protein>
<accession>A0ABP8GH94</accession>
<dbReference type="Proteomes" id="UP001500582">
    <property type="component" value="Unassembled WGS sequence"/>
</dbReference>
<sequence length="98" mass="11124">MQKPTATLSFEIIRFLSEQTEVVDLLNARDNDPNVISVELRSAFYKKHPTTPGLSSYRIDLVYTTKYPAENNKGDLYIIVEVAQGEPAKFEVLSINPY</sequence>
<dbReference type="RefSeq" id="WP_345211521.1">
    <property type="nucleotide sequence ID" value="NZ_BAABFT010000006.1"/>
</dbReference>
<organism evidence="1 2">
    <name type="scientific">Mucilaginibacter gynuensis</name>
    <dbReference type="NCBI Taxonomy" id="1302236"/>
    <lineage>
        <taxon>Bacteria</taxon>
        <taxon>Pseudomonadati</taxon>
        <taxon>Bacteroidota</taxon>
        <taxon>Sphingobacteriia</taxon>
        <taxon>Sphingobacteriales</taxon>
        <taxon>Sphingobacteriaceae</taxon>
        <taxon>Mucilaginibacter</taxon>
    </lineage>
</organism>
<dbReference type="EMBL" id="BAABFT010000006">
    <property type="protein sequence ID" value="GAA4324393.1"/>
    <property type="molecule type" value="Genomic_DNA"/>
</dbReference>
<name>A0ABP8GH94_9SPHI</name>
<evidence type="ECO:0000313" key="2">
    <source>
        <dbReference type="Proteomes" id="UP001500582"/>
    </source>
</evidence>